<dbReference type="EMBL" id="PFBW01000225">
    <property type="protein sequence ID" value="PIR76897.1"/>
    <property type="molecule type" value="Genomic_DNA"/>
</dbReference>
<feature type="coiled-coil region" evidence="1">
    <location>
        <begin position="395"/>
        <end position="439"/>
    </location>
</feature>
<dbReference type="InterPro" id="IPR035965">
    <property type="entry name" value="PAS-like_dom_sf"/>
</dbReference>
<dbReference type="InterPro" id="IPR001610">
    <property type="entry name" value="PAC"/>
</dbReference>
<protein>
    <recommendedName>
        <fullName evidence="6">PAS domain S-box protein</fullName>
    </recommendedName>
</protein>
<dbReference type="Pfam" id="PF00989">
    <property type="entry name" value="PAS"/>
    <property type="match status" value="1"/>
</dbReference>
<evidence type="ECO:0000259" key="3">
    <source>
        <dbReference type="PROSITE" id="PS50113"/>
    </source>
</evidence>
<dbReference type="PANTHER" id="PTHR44757">
    <property type="entry name" value="DIGUANYLATE CYCLASE DGCP"/>
    <property type="match status" value="1"/>
</dbReference>
<evidence type="ECO:0008006" key="6">
    <source>
        <dbReference type="Google" id="ProtNLM"/>
    </source>
</evidence>
<comment type="caution">
    <text evidence="4">The sequence shown here is derived from an EMBL/GenBank/DDBJ whole genome shotgun (WGS) entry which is preliminary data.</text>
</comment>
<keyword evidence="1" id="KW-0175">Coiled coil</keyword>
<evidence type="ECO:0000313" key="5">
    <source>
        <dbReference type="Proteomes" id="UP000228528"/>
    </source>
</evidence>
<dbReference type="CDD" id="cd00130">
    <property type="entry name" value="PAS"/>
    <property type="match status" value="3"/>
</dbReference>
<dbReference type="InterPro" id="IPR052155">
    <property type="entry name" value="Biofilm_reg_signaling"/>
</dbReference>
<dbReference type="AlphaFoldDB" id="A0A2M6NZM3"/>
<evidence type="ECO:0000259" key="2">
    <source>
        <dbReference type="PROSITE" id="PS50112"/>
    </source>
</evidence>
<dbReference type="PANTHER" id="PTHR44757:SF2">
    <property type="entry name" value="BIOFILM ARCHITECTURE MAINTENANCE PROTEIN MBAA"/>
    <property type="match status" value="1"/>
</dbReference>
<dbReference type="InterPro" id="IPR000014">
    <property type="entry name" value="PAS"/>
</dbReference>
<gene>
    <name evidence="4" type="ORF">COU30_05415</name>
</gene>
<dbReference type="SMART" id="SM00086">
    <property type="entry name" value="PAC"/>
    <property type="match status" value="2"/>
</dbReference>
<dbReference type="InterPro" id="IPR000700">
    <property type="entry name" value="PAS-assoc_C"/>
</dbReference>
<sequence length="450" mass="52492">MPVKKENTRNKKTKSTIAQTECKGRCQIFKRALDVAITGSIVFDTKGKVIFINSYITDILKYKPKELLSKKFTSIVPKEEKEQVVPLPTVIKKLKKQSVLESHIIISDKKKQLHRFQIVYRKQKQDTSYIIIASVVDITKQWELQKVLQETNNNLETFVNSLHEGVLIYNEKGVIIYANVSATQILAVSKKELIGKKWLDASWKFIREDETPFPREKCPMQKSQETGKSQTNVIMGIYRKKGLIWIEINTTVYNVEGKKHIATVFRNITKELIVQKEIDQEKQKFEKAFNNSPIGMAIVSLEGTWIDVNKKIEQTLGYSKKELMKKTFQDVTYKDDLQKDLNLMQETIGGKRDTYEIEKRYIHKNKSIIWASLHVSIIRDSAGTPKYFISQIIDITDKKNKERELEEKMQEAERFNEFMVGRELKMVELKERIAALEDTIKKRTYKQKNI</sequence>
<organism evidence="4 5">
    <name type="scientific">Candidatus Magasanikbacteria bacterium CG10_big_fil_rev_8_21_14_0_10_38_6</name>
    <dbReference type="NCBI Taxonomy" id="1974647"/>
    <lineage>
        <taxon>Bacteria</taxon>
        <taxon>Candidatus Magasanikiibacteriota</taxon>
    </lineage>
</organism>
<accession>A0A2M6NZM3</accession>
<dbReference type="Pfam" id="PF13426">
    <property type="entry name" value="PAS_9"/>
    <property type="match status" value="1"/>
</dbReference>
<dbReference type="PROSITE" id="PS50113">
    <property type="entry name" value="PAC"/>
    <property type="match status" value="1"/>
</dbReference>
<dbReference type="SUPFAM" id="SSF55785">
    <property type="entry name" value="PYP-like sensor domain (PAS domain)"/>
    <property type="match status" value="3"/>
</dbReference>
<evidence type="ECO:0000256" key="1">
    <source>
        <dbReference type="SAM" id="Coils"/>
    </source>
</evidence>
<dbReference type="GO" id="GO:0006355">
    <property type="term" value="P:regulation of DNA-templated transcription"/>
    <property type="evidence" value="ECO:0007669"/>
    <property type="project" value="InterPro"/>
</dbReference>
<dbReference type="Gene3D" id="3.30.450.20">
    <property type="entry name" value="PAS domain"/>
    <property type="match status" value="3"/>
</dbReference>
<feature type="domain" description="PAS" evidence="2">
    <location>
        <begin position="281"/>
        <end position="351"/>
    </location>
</feature>
<dbReference type="Proteomes" id="UP000228528">
    <property type="component" value="Unassembled WGS sequence"/>
</dbReference>
<dbReference type="PROSITE" id="PS50112">
    <property type="entry name" value="PAS"/>
    <property type="match status" value="3"/>
</dbReference>
<proteinExistence type="predicted"/>
<feature type="domain" description="PAC" evidence="3">
    <location>
        <begin position="355"/>
        <end position="407"/>
    </location>
</feature>
<dbReference type="InterPro" id="IPR013655">
    <property type="entry name" value="PAS_fold_3"/>
</dbReference>
<evidence type="ECO:0000313" key="4">
    <source>
        <dbReference type="EMBL" id="PIR76897.1"/>
    </source>
</evidence>
<dbReference type="InterPro" id="IPR013767">
    <property type="entry name" value="PAS_fold"/>
</dbReference>
<name>A0A2M6NZM3_9BACT</name>
<feature type="domain" description="PAS" evidence="2">
    <location>
        <begin position="151"/>
        <end position="227"/>
    </location>
</feature>
<feature type="domain" description="PAS" evidence="2">
    <location>
        <begin position="25"/>
        <end position="97"/>
    </location>
</feature>
<dbReference type="NCBIfam" id="TIGR00229">
    <property type="entry name" value="sensory_box"/>
    <property type="match status" value="3"/>
</dbReference>
<dbReference type="Pfam" id="PF08447">
    <property type="entry name" value="PAS_3"/>
    <property type="match status" value="1"/>
</dbReference>
<dbReference type="SMART" id="SM00091">
    <property type="entry name" value="PAS"/>
    <property type="match status" value="3"/>
</dbReference>
<reference evidence="5" key="1">
    <citation type="submission" date="2017-09" db="EMBL/GenBank/DDBJ databases">
        <title>Depth-based differentiation of microbial function through sediment-hosted aquifers and enrichment of novel symbionts in the deep terrestrial subsurface.</title>
        <authorList>
            <person name="Probst A.J."/>
            <person name="Ladd B."/>
            <person name="Jarett J.K."/>
            <person name="Geller-Mcgrath D.E."/>
            <person name="Sieber C.M.K."/>
            <person name="Emerson J.B."/>
            <person name="Anantharaman K."/>
            <person name="Thomas B.C."/>
            <person name="Malmstrom R."/>
            <person name="Stieglmeier M."/>
            <person name="Klingl A."/>
            <person name="Woyke T."/>
            <person name="Ryan C.M."/>
            <person name="Banfield J.F."/>
        </authorList>
    </citation>
    <scope>NUCLEOTIDE SEQUENCE [LARGE SCALE GENOMIC DNA]</scope>
</reference>